<organism evidence="3 4">
    <name type="scientific">Amycolatopsis magusensis</name>
    <dbReference type="NCBI Taxonomy" id="882444"/>
    <lineage>
        <taxon>Bacteria</taxon>
        <taxon>Bacillati</taxon>
        <taxon>Actinomycetota</taxon>
        <taxon>Actinomycetes</taxon>
        <taxon>Pseudonocardiales</taxon>
        <taxon>Pseudonocardiaceae</taxon>
        <taxon>Amycolatopsis</taxon>
    </lineage>
</organism>
<reference evidence="3 4" key="1">
    <citation type="submission" date="2021-03" db="EMBL/GenBank/DDBJ databases">
        <title>Sequencing the genomes of 1000 actinobacteria strains.</title>
        <authorList>
            <person name="Klenk H.-P."/>
        </authorList>
    </citation>
    <scope>NUCLEOTIDE SEQUENCE [LARGE SCALE GENOMIC DNA]</scope>
    <source>
        <strain evidence="3 4">DSM 45510</strain>
    </source>
</reference>
<name>A0ABS4PYQ6_9PSEU</name>
<proteinExistence type="predicted"/>
<keyword evidence="4" id="KW-1185">Reference proteome</keyword>
<feature type="signal peptide" evidence="1">
    <location>
        <begin position="1"/>
        <end position="28"/>
    </location>
</feature>
<dbReference type="InterPro" id="IPR036514">
    <property type="entry name" value="SGNH_hydro_sf"/>
</dbReference>
<dbReference type="Pfam" id="PF13472">
    <property type="entry name" value="Lipase_GDSL_2"/>
    <property type="match status" value="1"/>
</dbReference>
<evidence type="ECO:0000256" key="1">
    <source>
        <dbReference type="SAM" id="SignalP"/>
    </source>
</evidence>
<dbReference type="Gene3D" id="3.40.50.1110">
    <property type="entry name" value="SGNH hydrolase"/>
    <property type="match status" value="1"/>
</dbReference>
<feature type="chain" id="PRO_5045093577" evidence="1">
    <location>
        <begin position="29"/>
        <end position="282"/>
    </location>
</feature>
<dbReference type="InterPro" id="IPR013830">
    <property type="entry name" value="SGNH_hydro"/>
</dbReference>
<dbReference type="Proteomes" id="UP000741013">
    <property type="component" value="Unassembled WGS sequence"/>
</dbReference>
<evidence type="ECO:0000313" key="4">
    <source>
        <dbReference type="Proteomes" id="UP000741013"/>
    </source>
</evidence>
<gene>
    <name evidence="3" type="ORF">JOM49_006086</name>
</gene>
<dbReference type="SUPFAM" id="SSF52266">
    <property type="entry name" value="SGNH hydrolase"/>
    <property type="match status" value="1"/>
</dbReference>
<dbReference type="EMBL" id="JAGGMS010000001">
    <property type="protein sequence ID" value="MBP2184560.1"/>
    <property type="molecule type" value="Genomic_DNA"/>
</dbReference>
<dbReference type="RefSeq" id="WP_209667562.1">
    <property type="nucleotide sequence ID" value="NZ_JAGGMS010000001.1"/>
</dbReference>
<sequence length="282" mass="29156">MVSERRRFALPAAVALAAALLVPSVASAAEPTGRYVALGDSFTSGPLIPNQVSLPCLRSDHNYPSLVAAALGVAEFTDVSCGGATTRDLTGHQFGFVPPQYDALTEDTDLVTMGMGGNDVGFGEIVITCSLLAVTNPAGAPCEKHYTAGGTDQLRERFEQFAPTLGAAIDGIRARAPQARIVLVGYPAILPESGGCFPIVPIAAGDVSYLDGVEQALNEVVAEQAESHGVEYVDTFTRGHDVCQAPGTKWVEGLFPTSLAAPIHPNLAGMKASAGAVLAHLG</sequence>
<dbReference type="CDD" id="cd01823">
    <property type="entry name" value="SEST_like"/>
    <property type="match status" value="1"/>
</dbReference>
<dbReference type="PANTHER" id="PTHR37981">
    <property type="entry name" value="LIPASE 2"/>
    <property type="match status" value="1"/>
</dbReference>
<keyword evidence="1" id="KW-0732">Signal</keyword>
<dbReference type="PANTHER" id="PTHR37981:SF1">
    <property type="entry name" value="SGNH HYDROLASE-TYPE ESTERASE DOMAIN-CONTAINING PROTEIN"/>
    <property type="match status" value="1"/>
</dbReference>
<accession>A0ABS4PYQ6</accession>
<comment type="caution">
    <text evidence="3">The sequence shown here is derived from an EMBL/GenBank/DDBJ whole genome shotgun (WGS) entry which is preliminary data.</text>
</comment>
<dbReference type="InterPro" id="IPR037460">
    <property type="entry name" value="SEST-like"/>
</dbReference>
<evidence type="ECO:0000259" key="2">
    <source>
        <dbReference type="Pfam" id="PF13472"/>
    </source>
</evidence>
<feature type="domain" description="SGNH hydrolase-type esterase" evidence="2">
    <location>
        <begin position="37"/>
        <end position="272"/>
    </location>
</feature>
<evidence type="ECO:0000313" key="3">
    <source>
        <dbReference type="EMBL" id="MBP2184560.1"/>
    </source>
</evidence>
<protein>
    <submittedName>
        <fullName evidence="3">Lysophospholipase L1-like esterase</fullName>
    </submittedName>
</protein>